<proteinExistence type="predicted"/>
<feature type="domain" description="DUF4340" evidence="2">
    <location>
        <begin position="75"/>
        <end position="262"/>
    </location>
</feature>
<feature type="compositionally biased region" description="Acidic residues" evidence="1">
    <location>
        <begin position="273"/>
        <end position="294"/>
    </location>
</feature>
<accession>A0ABV1BG59</accession>
<dbReference type="EMBL" id="JBBMEJ010000014">
    <property type="protein sequence ID" value="MEQ2371597.1"/>
    <property type="molecule type" value="Genomic_DNA"/>
</dbReference>
<dbReference type="Pfam" id="PF14238">
    <property type="entry name" value="DUF4340"/>
    <property type="match status" value="1"/>
</dbReference>
<reference evidence="3 4" key="1">
    <citation type="submission" date="2024-03" db="EMBL/GenBank/DDBJ databases">
        <title>Human intestinal bacterial collection.</title>
        <authorList>
            <person name="Pauvert C."/>
            <person name="Hitch T.C.A."/>
            <person name="Clavel T."/>
        </authorList>
    </citation>
    <scope>NUCLEOTIDE SEQUENCE [LARGE SCALE GENOMIC DNA]</scope>
    <source>
        <strain evidence="3 4">CLA-JM-H16</strain>
    </source>
</reference>
<evidence type="ECO:0000313" key="3">
    <source>
        <dbReference type="EMBL" id="MEQ2371597.1"/>
    </source>
</evidence>
<evidence type="ECO:0000313" key="4">
    <source>
        <dbReference type="Proteomes" id="UP001473063"/>
    </source>
</evidence>
<protein>
    <submittedName>
        <fullName evidence="3">DUF4340 domain-containing protein</fullName>
    </submittedName>
</protein>
<feature type="region of interest" description="Disordered" evidence="1">
    <location>
        <begin position="273"/>
        <end position="313"/>
    </location>
</feature>
<comment type="caution">
    <text evidence="3">The sequence shown here is derived from an EMBL/GenBank/DDBJ whole genome shotgun (WGS) entry which is preliminary data.</text>
</comment>
<dbReference type="Proteomes" id="UP001473063">
    <property type="component" value="Unassembled WGS sequence"/>
</dbReference>
<dbReference type="InterPro" id="IPR025641">
    <property type="entry name" value="DUF4340"/>
</dbReference>
<sequence length="509" mass="55685">MKKSTKLVSAVVVLAVLGGVYVGINSYVSKEESAGSSSEEESKTEVFSVKTDDIKSLEFIIDKKDTTFEKKDDSWVKKDETAFPVNQTTLDSAASALEKVEADRVLEKVDDLTEYGLDSPSNSVTVTTADGTTKFNIGDENTSTNQYYISRDDEDSTVYVVAADTVTPFMNSLYDYAQGEDFPTIDSSTVEKVQVSEDKDSYVLEENSDGATWDVSTDGSSDKETADTTAAGNVTSGLGNFAFDEFVNYNAEDLSQYGLDKPYATITVDYQEEAEEDLSESDSEASESVSEDSGADSSDGSSSDEKKTTTVDKQQVIYVGDEAGDDSRYVTVDNKQVYTMSTDTLSAVIDKKASDLWSLIVNYQSVKTLDQLQVTYGNETSTVNVSRETSKDDDGNETETTTYKLNGDEIDSTTFTTFYNKLINMAGQKRLTDTYTPATDPEMTAVFTDTDNNQTTVTFYTYDTNYYAVIVGNKVFLVNKMTVKEMFTAYETLTNGGAEATATPTAEAE</sequence>
<dbReference type="RefSeq" id="WP_349057100.1">
    <property type="nucleotide sequence ID" value="NZ_JBBMEJ010000014.1"/>
</dbReference>
<name>A0ABV1BG59_9FIRM</name>
<keyword evidence="4" id="KW-1185">Reference proteome</keyword>
<feature type="region of interest" description="Disordered" evidence="1">
    <location>
        <begin position="206"/>
        <end position="231"/>
    </location>
</feature>
<evidence type="ECO:0000256" key="1">
    <source>
        <dbReference type="SAM" id="MobiDB-lite"/>
    </source>
</evidence>
<organism evidence="3 4">
    <name type="scientific">Blautia aquisgranensis</name>
    <dbReference type="NCBI Taxonomy" id="3133153"/>
    <lineage>
        <taxon>Bacteria</taxon>
        <taxon>Bacillati</taxon>
        <taxon>Bacillota</taxon>
        <taxon>Clostridia</taxon>
        <taxon>Lachnospirales</taxon>
        <taxon>Lachnospiraceae</taxon>
        <taxon>Blautia</taxon>
    </lineage>
</organism>
<gene>
    <name evidence="3" type="ORF">WMO28_11775</name>
</gene>
<evidence type="ECO:0000259" key="2">
    <source>
        <dbReference type="Pfam" id="PF14238"/>
    </source>
</evidence>